<proteinExistence type="predicted"/>
<evidence type="ECO:0000313" key="3">
    <source>
        <dbReference type="EMBL" id="POF99781.1"/>
    </source>
</evidence>
<keyword evidence="1" id="KW-0614">Plasmid</keyword>
<dbReference type="Proteomes" id="UP000218731">
    <property type="component" value="Plasmid pKF715B"/>
</dbReference>
<evidence type="ECO:0000313" key="6">
    <source>
        <dbReference type="Proteomes" id="UP000542695"/>
    </source>
</evidence>
<organism evidence="1 4">
    <name type="scientific">Pseudomonas putida</name>
    <name type="common">Arthrobacter siderocapsulatus</name>
    <dbReference type="NCBI Taxonomy" id="303"/>
    <lineage>
        <taxon>Bacteria</taxon>
        <taxon>Pseudomonadati</taxon>
        <taxon>Pseudomonadota</taxon>
        <taxon>Gammaproteobacteria</taxon>
        <taxon>Pseudomonadales</taxon>
        <taxon>Pseudomonadaceae</taxon>
        <taxon>Pseudomonas</taxon>
    </lineage>
</organism>
<gene>
    <name evidence="3" type="ORF">BGP82_28535</name>
    <name evidence="2" type="ORF">HX798_17850</name>
    <name evidence="1" type="ORF">KF715C_pB1160</name>
</gene>
<sequence length="79" mass="8755">MANMKWVRKNYGVPAKRGMRVLYTGCGKREYGTIRSAASGGHLNIQLDGVRHTMPFHPTWELHYQPDELAQAAGAGTPT</sequence>
<name>A0A1L7NP69_PSEPU</name>
<evidence type="ECO:0000313" key="4">
    <source>
        <dbReference type="Proteomes" id="UP000218731"/>
    </source>
</evidence>
<dbReference type="Proteomes" id="UP000542695">
    <property type="component" value="Unassembled WGS sequence"/>
</dbReference>
<dbReference type="AlphaFoldDB" id="A0A1L7NP69"/>
<reference evidence="3 5" key="3">
    <citation type="submission" date="2018-03" db="EMBL/GenBank/DDBJ databases">
        <title>Draft genome of Pseudomonas putida strain KH-18-2.</title>
        <authorList>
            <person name="Yoshizawa S."/>
            <person name="Khan N.H."/>
            <person name="Nishimura M."/>
            <person name="Chiura H.X."/>
            <person name="Ogura Y."/>
            <person name="Hayashi T."/>
            <person name="Kogure K."/>
        </authorList>
    </citation>
    <scope>NUCLEOTIDE SEQUENCE [LARGE SCALE GENOMIC DNA]</scope>
    <source>
        <strain evidence="3 5">KH-18-2</strain>
    </source>
</reference>
<dbReference type="EMBL" id="JACARV010000053">
    <property type="protein sequence ID" value="NWC82136.1"/>
    <property type="molecule type" value="Genomic_DNA"/>
</dbReference>
<reference evidence="2 6" key="4">
    <citation type="submission" date="2020-04" db="EMBL/GenBank/DDBJ databases">
        <title>Molecular characterization of pseudomonads from Agaricus bisporus reveal novel blotch 2 pathogens in Western Europe.</title>
        <authorList>
            <person name="Taparia T."/>
            <person name="Krijger M."/>
            <person name="Haynes E."/>
            <person name="Elpinstone J.G."/>
            <person name="Noble R."/>
            <person name="Van Der Wolf J."/>
        </authorList>
    </citation>
    <scope>NUCLEOTIDE SEQUENCE [LARGE SCALE GENOMIC DNA]</scope>
    <source>
        <strain evidence="2 6">P7765</strain>
    </source>
</reference>
<accession>A0A1L7NP69</accession>
<evidence type="ECO:0000313" key="5">
    <source>
        <dbReference type="Proteomes" id="UP000237378"/>
    </source>
</evidence>
<geneLocation type="plasmid" evidence="1">
    <name>pKF715B</name>
</geneLocation>
<reference evidence="1 4" key="1">
    <citation type="submission" date="2015-11" db="EMBL/GenBank/DDBJ databases">
        <title>Complete genome sequencing of a biphenyl-degrading bacterium, Pseudomonas putida KF715 (=NBRC110667).</title>
        <authorList>
            <person name="Suenaga H."/>
            <person name="Fujihara N."/>
            <person name="Watanabe T."/>
            <person name="Hirose J."/>
            <person name="Kimura N."/>
            <person name="Yamazoe A."/>
            <person name="Hosoyama A."/>
            <person name="Shimodaira J."/>
            <person name="Furukawa K."/>
        </authorList>
    </citation>
    <scope>NUCLEOTIDE SEQUENCE [LARGE SCALE GENOMIC DNA]</scope>
    <source>
        <strain evidence="1 4">KF715</strain>
        <plasmid evidence="1">pKF715B</plasmid>
        <plasmid evidence="4">Plasmid pkf715b dna</plasmid>
    </source>
</reference>
<dbReference type="Proteomes" id="UP000237378">
    <property type="component" value="Unassembled WGS sequence"/>
</dbReference>
<reference evidence="3 5" key="2">
    <citation type="submission" date="2016-08" db="EMBL/GenBank/DDBJ databases">
        <authorList>
            <person name="Seilhamer J.J."/>
        </authorList>
    </citation>
    <scope>NUCLEOTIDE SEQUENCE [LARGE SCALE GENOMIC DNA]</scope>
    <source>
        <strain evidence="3 5">KH-18-2</strain>
    </source>
</reference>
<dbReference type="EMBL" id="MING01000087">
    <property type="protein sequence ID" value="POF99781.1"/>
    <property type="molecule type" value="Genomic_DNA"/>
</dbReference>
<geneLocation type="plasmid" evidence="4">
    <name>pkf715b dna</name>
</geneLocation>
<dbReference type="EMBL" id="AP015031">
    <property type="protein sequence ID" value="BAW27222.1"/>
    <property type="molecule type" value="Genomic_DNA"/>
</dbReference>
<protein>
    <submittedName>
        <fullName evidence="1">Uncharacterized protein</fullName>
    </submittedName>
</protein>
<evidence type="ECO:0000313" key="1">
    <source>
        <dbReference type="EMBL" id="BAW27222.1"/>
    </source>
</evidence>
<evidence type="ECO:0000313" key="2">
    <source>
        <dbReference type="EMBL" id="NWC82136.1"/>
    </source>
</evidence>
<dbReference type="RefSeq" id="WP_004575523.1">
    <property type="nucleotide sequence ID" value="NZ_AP015031.1"/>
</dbReference>